<dbReference type="InterPro" id="IPR044839">
    <property type="entry name" value="NDR1-like"/>
</dbReference>
<comment type="subcellular location">
    <subcellularLocation>
        <location evidence="1">Membrane</location>
    </subcellularLocation>
</comment>
<evidence type="ECO:0008006" key="5">
    <source>
        <dbReference type="Google" id="ProtNLM"/>
    </source>
</evidence>
<dbReference type="AlphaFoldDB" id="A0A4Y7JFZ8"/>
<dbReference type="GO" id="GO:0005886">
    <property type="term" value="C:plasma membrane"/>
    <property type="evidence" value="ECO:0007669"/>
    <property type="project" value="TreeGrafter"/>
</dbReference>
<organism evidence="3 4">
    <name type="scientific">Papaver somniferum</name>
    <name type="common">Opium poppy</name>
    <dbReference type="NCBI Taxonomy" id="3469"/>
    <lineage>
        <taxon>Eukaryota</taxon>
        <taxon>Viridiplantae</taxon>
        <taxon>Streptophyta</taxon>
        <taxon>Embryophyta</taxon>
        <taxon>Tracheophyta</taxon>
        <taxon>Spermatophyta</taxon>
        <taxon>Magnoliopsida</taxon>
        <taxon>Ranunculales</taxon>
        <taxon>Papaveraceae</taxon>
        <taxon>Papaveroideae</taxon>
        <taxon>Papaver</taxon>
    </lineage>
</organism>
<dbReference type="EMBL" id="CM010718">
    <property type="protein sequence ID" value="RZC59727.1"/>
    <property type="molecule type" value="Genomic_DNA"/>
</dbReference>
<sequence length="206" mass="23417">MPRRNDEQPNCCRCCTGFLFSSGLTAVLLWLTLKPSSPKYSIESFYVPVLNKTSTSQATVNSTTISFDLRLKNENRNKGIYYDALDLTFFFYFPENSSFLRIGDITIPEFYQGHLKTAHRLESIQSYGVSWKDAKTHGSSTKMFRVDLDTRVRYKIMLSRTKRHRMRLGVNVTVNNEGAKSVDRGLRFSSAASHFNGLTTLLVGVS</sequence>
<proteinExistence type="predicted"/>
<accession>A0A4Y7JFZ8</accession>
<name>A0A4Y7JFZ8_PAPSO</name>
<evidence type="ECO:0000256" key="1">
    <source>
        <dbReference type="ARBA" id="ARBA00004370"/>
    </source>
</evidence>
<dbReference type="GO" id="GO:0098542">
    <property type="term" value="P:defense response to other organism"/>
    <property type="evidence" value="ECO:0007669"/>
    <property type="project" value="InterPro"/>
</dbReference>
<dbReference type="Gramene" id="RZC59727">
    <property type="protein sequence ID" value="RZC59727"/>
    <property type="gene ID" value="C5167_007027"/>
</dbReference>
<evidence type="ECO:0000256" key="2">
    <source>
        <dbReference type="ARBA" id="ARBA00023136"/>
    </source>
</evidence>
<dbReference type="PANTHER" id="PTHR31415:SF52">
    <property type="entry name" value="LATE EMBRYOGENESIS ABUNDANT (LEA) HYDROXYPROLINE-RICH GLYCOPROTEIN FAMILY-RELATED"/>
    <property type="match status" value="1"/>
</dbReference>
<keyword evidence="2" id="KW-0472">Membrane</keyword>
<protein>
    <recommendedName>
        <fullName evidence="5">Late embryogenesis abundant protein LEA-2 subgroup domain-containing protein</fullName>
    </recommendedName>
</protein>
<evidence type="ECO:0000313" key="4">
    <source>
        <dbReference type="Proteomes" id="UP000316621"/>
    </source>
</evidence>
<dbReference type="OMA" id="KSMAPRM"/>
<dbReference type="Proteomes" id="UP000316621">
    <property type="component" value="Chromosome 4"/>
</dbReference>
<gene>
    <name evidence="3" type="ORF">C5167_007027</name>
</gene>
<dbReference type="GO" id="GO:0009506">
    <property type="term" value="C:plasmodesma"/>
    <property type="evidence" value="ECO:0007669"/>
    <property type="project" value="TreeGrafter"/>
</dbReference>
<reference evidence="3 4" key="1">
    <citation type="journal article" date="2018" name="Science">
        <title>The opium poppy genome and morphinan production.</title>
        <authorList>
            <person name="Guo L."/>
            <person name="Winzer T."/>
            <person name="Yang X."/>
            <person name="Li Y."/>
            <person name="Ning Z."/>
            <person name="He Z."/>
            <person name="Teodor R."/>
            <person name="Lu Y."/>
            <person name="Bowser T.A."/>
            <person name="Graham I.A."/>
            <person name="Ye K."/>
        </authorList>
    </citation>
    <scope>NUCLEOTIDE SEQUENCE [LARGE SCALE GENOMIC DNA]</scope>
    <source>
        <strain evidence="4">cv. HN1</strain>
        <tissue evidence="3">Leaves</tissue>
    </source>
</reference>
<keyword evidence="4" id="KW-1185">Reference proteome</keyword>
<dbReference type="PANTHER" id="PTHR31415">
    <property type="entry name" value="OS05G0367900 PROTEIN"/>
    <property type="match status" value="1"/>
</dbReference>
<evidence type="ECO:0000313" key="3">
    <source>
        <dbReference type="EMBL" id="RZC59727.1"/>
    </source>
</evidence>